<dbReference type="AlphaFoldDB" id="A0A1D8GI30"/>
<dbReference type="GO" id="GO:0003677">
    <property type="term" value="F:DNA binding"/>
    <property type="evidence" value="ECO:0007669"/>
    <property type="project" value="InterPro"/>
</dbReference>
<evidence type="ECO:0000313" key="1">
    <source>
        <dbReference type="EMBL" id="AOT70557.1"/>
    </source>
</evidence>
<dbReference type="PANTHER" id="PTHR34322:SF2">
    <property type="entry name" value="TRANSPOSASE IS200-LIKE DOMAIN-CONTAINING PROTEIN"/>
    <property type="match status" value="1"/>
</dbReference>
<keyword evidence="2" id="KW-1185">Reference proteome</keyword>
<dbReference type="KEGG" id="gfe:Gferi_13835"/>
<name>A0A1D8GI30_9FIRM</name>
<dbReference type="GO" id="GO:0006313">
    <property type="term" value="P:DNA transposition"/>
    <property type="evidence" value="ECO:0007669"/>
    <property type="project" value="InterPro"/>
</dbReference>
<gene>
    <name evidence="1" type="ORF">Gferi_13835</name>
</gene>
<dbReference type="InterPro" id="IPR036515">
    <property type="entry name" value="Transposase_17_sf"/>
</dbReference>
<evidence type="ECO:0000313" key="2">
    <source>
        <dbReference type="Proteomes" id="UP000095743"/>
    </source>
</evidence>
<dbReference type="RefSeq" id="WP_069977423.1">
    <property type="nucleotide sequence ID" value="NZ_CP017269.1"/>
</dbReference>
<reference evidence="1 2" key="1">
    <citation type="submission" date="2016-09" db="EMBL/GenBank/DDBJ databases">
        <title>Genomic analysis reveals versatility of anaerobic energy metabolism of Geosporobacter ferrireducens IRF9 of phylum Firmicutes.</title>
        <authorList>
            <person name="Kim S.-J."/>
        </authorList>
    </citation>
    <scope>NUCLEOTIDE SEQUENCE [LARGE SCALE GENOMIC DNA]</scope>
    <source>
        <strain evidence="1 2">IRF9</strain>
    </source>
</reference>
<dbReference type="GO" id="GO:0004803">
    <property type="term" value="F:transposase activity"/>
    <property type="evidence" value="ECO:0007669"/>
    <property type="project" value="InterPro"/>
</dbReference>
<accession>A0A1D8GI30</accession>
<dbReference type="SUPFAM" id="SSF143422">
    <property type="entry name" value="Transposase IS200-like"/>
    <property type="match status" value="1"/>
</dbReference>
<dbReference type="OrthoDB" id="9788881at2"/>
<dbReference type="EMBL" id="CP017269">
    <property type="protein sequence ID" value="AOT70557.1"/>
    <property type="molecule type" value="Genomic_DNA"/>
</dbReference>
<evidence type="ECO:0008006" key="3">
    <source>
        <dbReference type="Google" id="ProtNLM"/>
    </source>
</evidence>
<dbReference type="PANTHER" id="PTHR34322">
    <property type="entry name" value="TRANSPOSASE, Y1_TNP DOMAIN-CONTAINING"/>
    <property type="match status" value="1"/>
</dbReference>
<proteinExistence type="predicted"/>
<dbReference type="Proteomes" id="UP000095743">
    <property type="component" value="Chromosome"/>
</dbReference>
<sequence>MGHVFQDRYKSEAIEQVIYLLEAIRYVHNNPVKARLVAEPKKYPWSSFPLYLDCSSYKSGLIACSEILEMYWQNRKSAVQRMIEYTCQKDNNDFLDIELKEAREDGLEVVIKSFLQEKNIDIQGLRKDKEFRDELILILKESAGYPIRKIAEALGLDRNVVQRTSKE</sequence>
<organism evidence="1 2">
    <name type="scientific">Geosporobacter ferrireducens</name>
    <dbReference type="NCBI Taxonomy" id="1424294"/>
    <lineage>
        <taxon>Bacteria</taxon>
        <taxon>Bacillati</taxon>
        <taxon>Bacillota</taxon>
        <taxon>Clostridia</taxon>
        <taxon>Peptostreptococcales</taxon>
        <taxon>Thermotaleaceae</taxon>
        <taxon>Geosporobacter</taxon>
    </lineage>
</organism>
<protein>
    <recommendedName>
        <fullName evidence="3">Transposase</fullName>
    </recommendedName>
</protein>
<dbReference type="STRING" id="1424294.Gferi_13835"/>
<dbReference type="Gene3D" id="3.30.70.1290">
    <property type="entry name" value="Transposase IS200-like"/>
    <property type="match status" value="1"/>
</dbReference>